<accession>I0V393</accession>
<keyword evidence="2" id="KW-1185">Reference proteome</keyword>
<protein>
    <submittedName>
        <fullName evidence="1">Uncharacterized protein</fullName>
    </submittedName>
</protein>
<dbReference type="HOGENOM" id="CLU_1453431_0_0_11"/>
<dbReference type="RefSeq" id="WP_006238742.1">
    <property type="nucleotide sequence ID" value="NZ_JH636049.1"/>
</dbReference>
<dbReference type="OrthoDB" id="4124240at2"/>
<dbReference type="Gene3D" id="3.30.70.100">
    <property type="match status" value="1"/>
</dbReference>
<name>I0V393_9PSEU</name>
<proteinExistence type="predicted"/>
<dbReference type="Proteomes" id="UP000004691">
    <property type="component" value="Unassembled WGS sequence"/>
</dbReference>
<dbReference type="InterPro" id="IPR011008">
    <property type="entry name" value="Dimeric_a/b-barrel"/>
</dbReference>
<evidence type="ECO:0000313" key="2">
    <source>
        <dbReference type="Proteomes" id="UP000004691"/>
    </source>
</evidence>
<evidence type="ECO:0000313" key="1">
    <source>
        <dbReference type="EMBL" id="EID54596.1"/>
    </source>
</evidence>
<gene>
    <name evidence="1" type="ORF">SacxiDRAFT_2370</name>
</gene>
<dbReference type="STRING" id="882086.SacxiDRAFT_2370"/>
<sequence>MAGPLPRSVAWRATARCVIRTGVLLARRKIALPRHNVGRELTFADGATGRVYRETVVPGTGPRAPCLLVVTFRLRLVRGRWHTVFEYESILNTPFFVGFPGFVSKLWVAHDDHGRYRGIYEWDGAERAEHYARSLWRVLELVSEPGSIDYRVFPGLRPGHVLAGPGLLDRHTPEGKGTWWQLVGVT</sequence>
<dbReference type="AlphaFoldDB" id="I0V393"/>
<organism evidence="1 2">
    <name type="scientific">Saccharomonospora xinjiangensis XJ-54</name>
    <dbReference type="NCBI Taxonomy" id="882086"/>
    <lineage>
        <taxon>Bacteria</taxon>
        <taxon>Bacillati</taxon>
        <taxon>Actinomycetota</taxon>
        <taxon>Actinomycetes</taxon>
        <taxon>Pseudonocardiales</taxon>
        <taxon>Pseudonocardiaceae</taxon>
        <taxon>Saccharomonospora</taxon>
    </lineage>
</organism>
<dbReference type="eggNOG" id="ENOG5031FMM">
    <property type="taxonomic scope" value="Bacteria"/>
</dbReference>
<dbReference type="SUPFAM" id="SSF54909">
    <property type="entry name" value="Dimeric alpha+beta barrel"/>
    <property type="match status" value="1"/>
</dbReference>
<dbReference type="EMBL" id="JH636049">
    <property type="protein sequence ID" value="EID54596.1"/>
    <property type="molecule type" value="Genomic_DNA"/>
</dbReference>
<reference evidence="1 2" key="1">
    <citation type="submission" date="2012-01" db="EMBL/GenBank/DDBJ databases">
        <title>Improved High-Quality Draft sequence of Saccharomonospora xinjiangensis XJ-54.</title>
        <authorList>
            <consortium name="US DOE Joint Genome Institute"/>
            <person name="Lucas S."/>
            <person name="Han J."/>
            <person name="Lapidus A."/>
            <person name="Cheng J.-F."/>
            <person name="Goodwin L."/>
            <person name="Pitluck S."/>
            <person name="Peters L."/>
            <person name="Mikhailova N."/>
            <person name="Teshima H."/>
            <person name="Detter J.C."/>
            <person name="Han C."/>
            <person name="Tapia R."/>
            <person name="Land M."/>
            <person name="Hauser L."/>
            <person name="Kyrpides N."/>
            <person name="Ivanova N."/>
            <person name="Pagani I."/>
            <person name="Brambilla E.-M."/>
            <person name="Klenk H.-P."/>
            <person name="Woyke T."/>
        </authorList>
    </citation>
    <scope>NUCLEOTIDE SEQUENCE [LARGE SCALE GENOMIC DNA]</scope>
    <source>
        <strain evidence="1 2">XJ-54</strain>
    </source>
</reference>